<dbReference type="Gene3D" id="1.10.10.10">
    <property type="entry name" value="Winged helix-like DNA-binding domain superfamily/Winged helix DNA-binding domain"/>
    <property type="match status" value="1"/>
</dbReference>
<dbReference type="InterPro" id="IPR009057">
    <property type="entry name" value="Homeodomain-like_sf"/>
</dbReference>
<evidence type="ECO:0000313" key="2">
    <source>
        <dbReference type="EMBL" id="KAG1546722.1"/>
    </source>
</evidence>
<dbReference type="EMBL" id="JAANIT010000538">
    <property type="protein sequence ID" value="KAG1546722.1"/>
    <property type="molecule type" value="Genomic_DNA"/>
</dbReference>
<gene>
    <name evidence="2" type="ORF">G6F51_004711</name>
</gene>
<dbReference type="OrthoDB" id="5598695at2759"/>
<dbReference type="Proteomes" id="UP000717996">
    <property type="component" value="Unassembled WGS sequence"/>
</dbReference>
<dbReference type="AlphaFoldDB" id="A0A9P6YF07"/>
<dbReference type="SUPFAM" id="SSF46689">
    <property type="entry name" value="Homeodomain-like"/>
    <property type="match status" value="1"/>
</dbReference>
<sequence>MIPISPPVTPKTRYDPLDADIEPILLDRVRHRRKSRPHRSLPVTTPRPFTLNVYPKRKQDTIDSKTSSIHPTLAPHWIPDLDAFERYPSVRAIWKGTPLDIRHLPSFDLLHPGEVHIASTLRLPPEQYLRCKHSLLFHAQQFSQSNMPFRKSDAQKCVRIDVNKTSALWTVFYQLGWFKPRS</sequence>
<dbReference type="Pfam" id="PF04433">
    <property type="entry name" value="SWIRM"/>
    <property type="match status" value="1"/>
</dbReference>
<protein>
    <recommendedName>
        <fullName evidence="1">SWIRM domain-containing protein</fullName>
    </recommendedName>
</protein>
<accession>A0A9P6YF07</accession>
<organism evidence="2 3">
    <name type="scientific">Rhizopus oryzae</name>
    <name type="common">Mucormycosis agent</name>
    <name type="synonym">Rhizopus arrhizus var. delemar</name>
    <dbReference type="NCBI Taxonomy" id="64495"/>
    <lineage>
        <taxon>Eukaryota</taxon>
        <taxon>Fungi</taxon>
        <taxon>Fungi incertae sedis</taxon>
        <taxon>Mucoromycota</taxon>
        <taxon>Mucoromycotina</taxon>
        <taxon>Mucoromycetes</taxon>
        <taxon>Mucorales</taxon>
        <taxon>Mucorineae</taxon>
        <taxon>Rhizopodaceae</taxon>
        <taxon>Rhizopus</taxon>
    </lineage>
</organism>
<evidence type="ECO:0000313" key="3">
    <source>
        <dbReference type="Proteomes" id="UP000717996"/>
    </source>
</evidence>
<name>A0A9P6YF07_RHIOR</name>
<dbReference type="GO" id="GO:0010468">
    <property type="term" value="P:regulation of gene expression"/>
    <property type="evidence" value="ECO:0007669"/>
    <property type="project" value="UniProtKB-ARBA"/>
</dbReference>
<dbReference type="FunFam" id="1.10.10.10:FF:000087">
    <property type="entry name" value="Transcriptional adapter 2"/>
    <property type="match status" value="1"/>
</dbReference>
<feature type="domain" description="SWIRM" evidence="1">
    <location>
        <begin position="90"/>
        <end position="182"/>
    </location>
</feature>
<evidence type="ECO:0000259" key="1">
    <source>
        <dbReference type="PROSITE" id="PS50934"/>
    </source>
</evidence>
<dbReference type="InterPro" id="IPR036388">
    <property type="entry name" value="WH-like_DNA-bd_sf"/>
</dbReference>
<reference evidence="2" key="1">
    <citation type="journal article" date="2020" name="Microb. Genom.">
        <title>Genetic diversity of clinical and environmental Mucorales isolates obtained from an investigation of mucormycosis cases among solid organ transplant recipients.</title>
        <authorList>
            <person name="Nguyen M.H."/>
            <person name="Kaul D."/>
            <person name="Muto C."/>
            <person name="Cheng S.J."/>
            <person name="Richter R.A."/>
            <person name="Bruno V.M."/>
            <person name="Liu G."/>
            <person name="Beyhan S."/>
            <person name="Sundermann A.J."/>
            <person name="Mounaud S."/>
            <person name="Pasculle A.W."/>
            <person name="Nierman W.C."/>
            <person name="Driscoll E."/>
            <person name="Cumbie R."/>
            <person name="Clancy C.J."/>
            <person name="Dupont C.L."/>
        </authorList>
    </citation>
    <scope>NUCLEOTIDE SEQUENCE</scope>
    <source>
        <strain evidence="2">GL16</strain>
    </source>
</reference>
<dbReference type="InterPro" id="IPR007526">
    <property type="entry name" value="SWIRM"/>
</dbReference>
<comment type="caution">
    <text evidence="2">The sequence shown here is derived from an EMBL/GenBank/DDBJ whole genome shotgun (WGS) entry which is preliminary data.</text>
</comment>
<proteinExistence type="predicted"/>
<dbReference type="PROSITE" id="PS50934">
    <property type="entry name" value="SWIRM"/>
    <property type="match status" value="1"/>
</dbReference>